<feature type="compositionally biased region" description="Low complexity" evidence="1">
    <location>
        <begin position="703"/>
        <end position="724"/>
    </location>
</feature>
<feature type="compositionally biased region" description="Low complexity" evidence="1">
    <location>
        <begin position="118"/>
        <end position="136"/>
    </location>
</feature>
<keyword evidence="3" id="KW-1185">Reference proteome</keyword>
<feature type="compositionally biased region" description="Acidic residues" evidence="1">
    <location>
        <begin position="233"/>
        <end position="245"/>
    </location>
</feature>
<feature type="compositionally biased region" description="Basic and acidic residues" evidence="1">
    <location>
        <begin position="640"/>
        <end position="661"/>
    </location>
</feature>
<reference evidence="2 3" key="1">
    <citation type="submission" date="2016-05" db="EMBL/GenBank/DDBJ databases">
        <title>Genome sequencing reveals origins of a unique bacterial endosymbiosis in the earliest lineages of terrestrial Fungi.</title>
        <authorList>
            <consortium name="DOE Joint Genome Institute"/>
            <person name="Uehling J."/>
            <person name="Gryganskyi A."/>
            <person name="Hameed K."/>
            <person name="Tschaplinski T."/>
            <person name="Misztal P."/>
            <person name="Wu S."/>
            <person name="Desiro A."/>
            <person name="Vande Pol N."/>
            <person name="Du Z.-Y."/>
            <person name="Zienkiewicz A."/>
            <person name="Zienkiewicz K."/>
            <person name="Morin E."/>
            <person name="Tisserant E."/>
            <person name="Splivallo R."/>
            <person name="Hainaut M."/>
            <person name="Henrissat B."/>
            <person name="Ohm R."/>
            <person name="Kuo A."/>
            <person name="Yan J."/>
            <person name="Lipzen A."/>
            <person name="Nolan M."/>
            <person name="Labutti K."/>
            <person name="Barry K."/>
            <person name="Goldstein A."/>
            <person name="Labbe J."/>
            <person name="Schadt C."/>
            <person name="Tuskan G."/>
            <person name="Grigoriev I."/>
            <person name="Martin F."/>
            <person name="Vilgalys R."/>
            <person name="Bonito G."/>
        </authorList>
    </citation>
    <scope>NUCLEOTIDE SEQUENCE [LARGE SCALE GENOMIC DNA]</scope>
    <source>
        <strain evidence="2 3">AG-77</strain>
    </source>
</reference>
<feature type="compositionally biased region" description="Low complexity" evidence="1">
    <location>
        <begin position="56"/>
        <end position="65"/>
    </location>
</feature>
<feature type="compositionally biased region" description="Basic and acidic residues" evidence="1">
    <location>
        <begin position="433"/>
        <end position="475"/>
    </location>
</feature>
<feature type="compositionally biased region" description="Low complexity" evidence="1">
    <location>
        <begin position="573"/>
        <end position="583"/>
    </location>
</feature>
<feature type="compositionally biased region" description="Low complexity" evidence="1">
    <location>
        <begin position="626"/>
        <end position="637"/>
    </location>
</feature>
<feature type="compositionally biased region" description="Polar residues" evidence="1">
    <location>
        <begin position="663"/>
        <end position="680"/>
    </location>
</feature>
<feature type="compositionally biased region" description="Basic and acidic residues" evidence="1">
    <location>
        <begin position="598"/>
        <end position="607"/>
    </location>
</feature>
<gene>
    <name evidence="2" type="ORF">K457DRAFT_392469</name>
</gene>
<feature type="region of interest" description="Disordered" evidence="1">
    <location>
        <begin position="1"/>
        <end position="307"/>
    </location>
</feature>
<accession>A0A197K286</accession>
<dbReference type="EMBL" id="KV442030">
    <property type="protein sequence ID" value="OAQ31313.1"/>
    <property type="molecule type" value="Genomic_DNA"/>
</dbReference>
<organism evidence="2 3">
    <name type="scientific">Linnemannia elongata AG-77</name>
    <dbReference type="NCBI Taxonomy" id="1314771"/>
    <lineage>
        <taxon>Eukaryota</taxon>
        <taxon>Fungi</taxon>
        <taxon>Fungi incertae sedis</taxon>
        <taxon>Mucoromycota</taxon>
        <taxon>Mortierellomycotina</taxon>
        <taxon>Mortierellomycetes</taxon>
        <taxon>Mortierellales</taxon>
        <taxon>Mortierellaceae</taxon>
        <taxon>Linnemannia</taxon>
    </lineage>
</organism>
<name>A0A197K286_9FUNG</name>
<feature type="compositionally biased region" description="Polar residues" evidence="1">
    <location>
        <begin position="725"/>
        <end position="736"/>
    </location>
</feature>
<feature type="region of interest" description="Disordered" evidence="1">
    <location>
        <begin position="426"/>
        <end position="929"/>
    </location>
</feature>
<dbReference type="AlphaFoldDB" id="A0A197K286"/>
<feature type="compositionally biased region" description="Basic and acidic residues" evidence="1">
    <location>
        <begin position="495"/>
        <end position="504"/>
    </location>
</feature>
<evidence type="ECO:0000313" key="3">
    <source>
        <dbReference type="Proteomes" id="UP000078512"/>
    </source>
</evidence>
<feature type="region of interest" description="Disordered" evidence="1">
    <location>
        <begin position="368"/>
        <end position="394"/>
    </location>
</feature>
<feature type="compositionally biased region" description="Basic and acidic residues" evidence="1">
    <location>
        <begin position="259"/>
        <end position="272"/>
    </location>
</feature>
<feature type="compositionally biased region" description="Polar residues" evidence="1">
    <location>
        <begin position="210"/>
        <end position="220"/>
    </location>
</feature>
<feature type="compositionally biased region" description="Basic and acidic residues" evidence="1">
    <location>
        <begin position="547"/>
        <end position="557"/>
    </location>
</feature>
<sequence>MHPNSQEQRAATHIRFSQDEVGGGAHGSTPVAIGMENKLTNRTNTKSPPPPPVPSSRPYQQQPRSLGSDSRHPPPPTATAQATKTPSLFLKKPPQQPKSIDAQNHFSAVRRAGNPLYTASPTSPNTTTTTIAATTAMVMKGSNSGSKPATAARTGQDRDPIRTSVTSPSSQHTQQKQQQRQRHFAISPKSPRQPHLSFGTSPSPRKGNAINVTPVNSTSWVGEGLTQGRKAQEEEDENEEEEDDGGVVQVRMPDIMLSSEERGEGVSKDSRSKSTASTTKRAATTTAASTPTKRQPSLGKDTGAKPTATTIATAIKTATGTTSTNQQASIAGWLKNDVKELVNSFADKSSKSSAKSKDVMDLVESVVSSAASKGSVTRKVEDEKEDEDEDNCGFGWLDETLSEANWNELAKDLDLDEMKNGVHLTQEVELDSGAEREFKQRARKGDREIGLEVNERVKDEREVQMEKKVKEEEKKEKRRKRVEGSESDFPYSGDEEPRVREKEPVPAIKDSVAKSRDHDQERDLKRERERKRKHAEKNGASPSTKSSQERRRGEAKVSRRASFLPSDIESDSDSLQSQRQQSSSDRRGEETSSSGRATQERKKHEAKASNTLSRLPDGLSSDDELSQSQRPQQQTSKQSKKPESRTPLEDILRKQAVDKQGYRPSTPTQSIYQYKNSNLHRSIDAPDSDSDLDDSLFSITATQSQSDPHTPSSSSSRPLSQAPSVTSMDSFSSTIVKTGGSKQERDFERMPKKSTMFVELDDSSLDDEEDPFLEHTKSKNNLTTSSNKGKEGSGVFVLKIRKDEPRSYVDTCHPQDEQQRDERRRKVQSRRDLDDVNSKESIGRRNHVGGGDRPRPSSPRVEVAQEQLSDDPFSSLLTPTNPQRRTPKADHLSSGQKRRTRLKSSSGSRSSSRSRRRPQPKVRMGRRAS</sequence>
<proteinExistence type="predicted"/>
<feature type="compositionally biased region" description="Polar residues" evidence="1">
    <location>
        <begin position="97"/>
        <end position="106"/>
    </location>
</feature>
<dbReference type="Proteomes" id="UP000078512">
    <property type="component" value="Unassembled WGS sequence"/>
</dbReference>
<evidence type="ECO:0000313" key="2">
    <source>
        <dbReference type="EMBL" id="OAQ31313.1"/>
    </source>
</evidence>
<feature type="compositionally biased region" description="Low complexity" evidence="1">
    <location>
        <begin position="273"/>
        <end position="294"/>
    </location>
</feature>
<feature type="compositionally biased region" description="Basic residues" evidence="1">
    <location>
        <begin position="912"/>
        <end position="929"/>
    </location>
</feature>
<feature type="compositionally biased region" description="Basic and acidic residues" evidence="1">
    <location>
        <begin position="511"/>
        <end position="527"/>
    </location>
</feature>
<feature type="compositionally biased region" description="Acidic residues" evidence="1">
    <location>
        <begin position="759"/>
        <end position="771"/>
    </location>
</feature>
<dbReference type="OrthoDB" id="128308at2759"/>
<feature type="compositionally biased region" description="Basic and acidic residues" evidence="1">
    <location>
        <begin position="800"/>
        <end position="843"/>
    </location>
</feature>
<evidence type="ECO:0000256" key="1">
    <source>
        <dbReference type="SAM" id="MobiDB-lite"/>
    </source>
</evidence>
<protein>
    <submittedName>
        <fullName evidence="2">Uncharacterized protein</fullName>
    </submittedName>
</protein>
<feature type="compositionally biased region" description="Basic and acidic residues" evidence="1">
    <location>
        <begin position="742"/>
        <end position="751"/>
    </location>
</feature>
<feature type="compositionally biased region" description="Polar residues" evidence="1">
    <location>
        <begin position="875"/>
        <end position="884"/>
    </location>
</feature>